<dbReference type="Pfam" id="PF10512">
    <property type="entry name" value="Borealin"/>
    <property type="match status" value="1"/>
</dbReference>
<dbReference type="EMBL" id="GBHO01031152">
    <property type="protein sequence ID" value="JAG12452.1"/>
    <property type="molecule type" value="Transcribed_RNA"/>
</dbReference>
<dbReference type="InterPro" id="IPR046466">
    <property type="entry name" value="Borealin_C"/>
</dbReference>
<reference evidence="3" key="1">
    <citation type="journal article" date="2014" name="PLoS ONE">
        <title>Transcriptome-Based Identification of ABC Transporters in the Western Tarnished Plant Bug Lygus hesperus.</title>
        <authorList>
            <person name="Hull J.J."/>
            <person name="Chaney K."/>
            <person name="Geib S.M."/>
            <person name="Fabrick J.A."/>
            <person name="Brent C.S."/>
            <person name="Walsh D."/>
            <person name="Lavine L.C."/>
        </authorList>
    </citation>
    <scope>NUCLEOTIDE SEQUENCE</scope>
</reference>
<feature type="compositionally biased region" description="Low complexity" evidence="1">
    <location>
        <begin position="121"/>
        <end position="131"/>
    </location>
</feature>
<reference evidence="3" key="2">
    <citation type="submission" date="2014-07" db="EMBL/GenBank/DDBJ databases">
        <authorList>
            <person name="Hull J."/>
        </authorList>
    </citation>
    <scope>NUCLEOTIDE SEQUENCE</scope>
</reference>
<feature type="domain" description="Borealin C-terminal" evidence="2">
    <location>
        <begin position="177"/>
        <end position="288"/>
    </location>
</feature>
<protein>
    <submittedName>
        <fullName evidence="3">Borealin</fullName>
    </submittedName>
</protein>
<dbReference type="EMBL" id="GBHO01034594">
    <property type="protein sequence ID" value="JAG09010.1"/>
    <property type="molecule type" value="Transcribed_RNA"/>
</dbReference>
<name>A0A0A9WVW9_LYGHE</name>
<gene>
    <name evidence="3" type="primary">borr_1</name>
    <name evidence="4" type="synonym">borr_2</name>
    <name evidence="4" type="ORF">CM83_53944</name>
    <name evidence="3" type="ORF">CM83_53945</name>
    <name evidence="5" type="ORF">g.48135</name>
</gene>
<feature type="compositionally biased region" description="Basic and acidic residues" evidence="1">
    <location>
        <begin position="144"/>
        <end position="154"/>
    </location>
</feature>
<evidence type="ECO:0000313" key="3">
    <source>
        <dbReference type="EMBL" id="JAG09010.1"/>
    </source>
</evidence>
<evidence type="ECO:0000256" key="1">
    <source>
        <dbReference type="SAM" id="MobiDB-lite"/>
    </source>
</evidence>
<feature type="compositionally biased region" description="Basic residues" evidence="1">
    <location>
        <begin position="1"/>
        <end position="14"/>
    </location>
</feature>
<evidence type="ECO:0000313" key="5">
    <source>
        <dbReference type="EMBL" id="JAQ06711.1"/>
    </source>
</evidence>
<dbReference type="EMBL" id="GDHC01011918">
    <property type="protein sequence ID" value="JAQ06711.1"/>
    <property type="molecule type" value="Transcribed_RNA"/>
</dbReference>
<feature type="compositionally biased region" description="Polar residues" evidence="1">
    <location>
        <begin position="155"/>
        <end position="170"/>
    </location>
</feature>
<proteinExistence type="predicted"/>
<feature type="region of interest" description="Disordered" evidence="1">
    <location>
        <begin position="1"/>
        <end position="43"/>
    </location>
</feature>
<accession>A0A0A9WVW9</accession>
<sequence length="289" mass="31647">MPPKKRRTNGKKSKNTSCDTSQADEPRESHYSGFSEGLQASSSPEVPILDNRFRDFLKMSEEQLHIVVNIINLKFGELIAAFENNESLSNAVWVQGDLVEVTQSLIDAHNEAEINNFQVPSGSHGSHGTGSRKITWATPGEQTKSTRDGRRSKSADPSSRHTGTRVTRLSATYSYPDLKTPIQPSMDKFRYNIATVTPHPSKTSSITAAPLLRKPKLGETAISMSGSPLLVSSDHVSVPSVVVPLADGRVFNVLGNSSNVVREQLRNGLNSETVNKLKDLKNFINQLVP</sequence>
<dbReference type="AlphaFoldDB" id="A0A0A9WVW9"/>
<feature type="region of interest" description="Disordered" evidence="1">
    <location>
        <begin position="116"/>
        <end position="170"/>
    </location>
</feature>
<organism evidence="3">
    <name type="scientific">Lygus hesperus</name>
    <name type="common">Western plant bug</name>
    <dbReference type="NCBI Taxonomy" id="30085"/>
    <lineage>
        <taxon>Eukaryota</taxon>
        <taxon>Metazoa</taxon>
        <taxon>Ecdysozoa</taxon>
        <taxon>Arthropoda</taxon>
        <taxon>Hexapoda</taxon>
        <taxon>Insecta</taxon>
        <taxon>Pterygota</taxon>
        <taxon>Neoptera</taxon>
        <taxon>Paraneoptera</taxon>
        <taxon>Hemiptera</taxon>
        <taxon>Heteroptera</taxon>
        <taxon>Panheteroptera</taxon>
        <taxon>Cimicomorpha</taxon>
        <taxon>Miridae</taxon>
        <taxon>Mirini</taxon>
        <taxon>Lygus</taxon>
    </lineage>
</organism>
<evidence type="ECO:0000259" key="2">
    <source>
        <dbReference type="Pfam" id="PF10512"/>
    </source>
</evidence>
<evidence type="ECO:0000313" key="4">
    <source>
        <dbReference type="EMBL" id="JAG12452.1"/>
    </source>
</evidence>
<reference evidence="5" key="3">
    <citation type="journal article" date="2016" name="Gigascience">
        <title>De novo construction of an expanded transcriptome assembly for the western tarnished plant bug, Lygus hesperus.</title>
        <authorList>
            <person name="Tassone E.E."/>
            <person name="Geib S.M."/>
            <person name="Hall B."/>
            <person name="Fabrick J.A."/>
            <person name="Brent C.S."/>
            <person name="Hull J.J."/>
        </authorList>
    </citation>
    <scope>NUCLEOTIDE SEQUENCE</scope>
</reference>